<dbReference type="EC" id="2.4.1.-" evidence="15"/>
<dbReference type="PANTHER" id="PTHR11214:SF3">
    <property type="entry name" value="BETA-1,3-GALACTOSYLTRANSFERASE 6"/>
    <property type="match status" value="1"/>
</dbReference>
<evidence type="ECO:0000256" key="11">
    <source>
        <dbReference type="ARBA" id="ARBA00023034"/>
    </source>
</evidence>
<evidence type="ECO:0000256" key="4">
    <source>
        <dbReference type="ARBA" id="ARBA00005093"/>
    </source>
</evidence>
<comment type="cofactor">
    <cofactor evidence="1">
        <name>Mn(2+)</name>
        <dbReference type="ChEBI" id="CHEBI:29035"/>
    </cofactor>
</comment>
<keyword evidence="17" id="KW-1185">Reference proteome</keyword>
<dbReference type="Proteomes" id="UP000007151">
    <property type="component" value="Unassembled WGS sequence"/>
</dbReference>
<evidence type="ECO:0000256" key="9">
    <source>
        <dbReference type="ARBA" id="ARBA00022968"/>
    </source>
</evidence>
<dbReference type="PANTHER" id="PTHR11214">
    <property type="entry name" value="BETA-1,3-N-ACETYLGLUCOSAMINYLTRANSFERASE"/>
    <property type="match status" value="1"/>
</dbReference>
<keyword evidence="10" id="KW-1133">Transmembrane helix</keyword>
<dbReference type="FunCoup" id="A0A212EUF8">
    <property type="interactions" value="143"/>
</dbReference>
<comment type="caution">
    <text evidence="16">The sequence shown here is derived from an EMBL/GenBank/DDBJ whole genome shotgun (WGS) entry which is preliminary data.</text>
</comment>
<evidence type="ECO:0000313" key="16">
    <source>
        <dbReference type="EMBL" id="OWR45142.1"/>
    </source>
</evidence>
<organism evidence="16 17">
    <name type="scientific">Danaus plexippus plexippus</name>
    <dbReference type="NCBI Taxonomy" id="278856"/>
    <lineage>
        <taxon>Eukaryota</taxon>
        <taxon>Metazoa</taxon>
        <taxon>Ecdysozoa</taxon>
        <taxon>Arthropoda</taxon>
        <taxon>Hexapoda</taxon>
        <taxon>Insecta</taxon>
        <taxon>Pterygota</taxon>
        <taxon>Neoptera</taxon>
        <taxon>Endopterygota</taxon>
        <taxon>Lepidoptera</taxon>
        <taxon>Glossata</taxon>
        <taxon>Ditrysia</taxon>
        <taxon>Papilionoidea</taxon>
        <taxon>Nymphalidae</taxon>
        <taxon>Danainae</taxon>
        <taxon>Danaini</taxon>
        <taxon>Danaina</taxon>
        <taxon>Danaus</taxon>
        <taxon>Danaus</taxon>
    </lineage>
</organism>
<dbReference type="EMBL" id="AGBW02012389">
    <property type="protein sequence ID" value="OWR45142.1"/>
    <property type="molecule type" value="Genomic_DNA"/>
</dbReference>
<dbReference type="GO" id="GO:0000139">
    <property type="term" value="C:Golgi membrane"/>
    <property type="evidence" value="ECO:0007669"/>
    <property type="project" value="UniProtKB-SubCell"/>
</dbReference>
<dbReference type="GO" id="GO:0006493">
    <property type="term" value="P:protein O-linked glycosylation"/>
    <property type="evidence" value="ECO:0007669"/>
    <property type="project" value="TreeGrafter"/>
</dbReference>
<dbReference type="eggNOG" id="KOG2288">
    <property type="taxonomic scope" value="Eukaryota"/>
</dbReference>
<keyword evidence="7" id="KW-0808">Transferase</keyword>
<evidence type="ECO:0000256" key="8">
    <source>
        <dbReference type="ARBA" id="ARBA00022692"/>
    </source>
</evidence>
<comment type="subcellular location">
    <subcellularLocation>
        <location evidence="2 15">Golgi apparatus membrane</location>
        <topology evidence="2 15">Single-pass type II membrane protein</topology>
    </subcellularLocation>
</comment>
<evidence type="ECO:0000256" key="10">
    <source>
        <dbReference type="ARBA" id="ARBA00022989"/>
    </source>
</evidence>
<evidence type="ECO:0000256" key="1">
    <source>
        <dbReference type="ARBA" id="ARBA00001936"/>
    </source>
</evidence>
<protein>
    <recommendedName>
        <fullName evidence="15">Hexosyltransferase</fullName>
        <ecNumber evidence="15">2.4.1.-</ecNumber>
    </recommendedName>
</protein>
<dbReference type="AlphaFoldDB" id="A0A212EUF8"/>
<dbReference type="FunFam" id="3.90.550.50:FF:000018">
    <property type="entry name" value="Hexosyltransferase"/>
    <property type="match status" value="1"/>
</dbReference>
<accession>A0A212EUF8</accession>
<evidence type="ECO:0000256" key="6">
    <source>
        <dbReference type="ARBA" id="ARBA00022676"/>
    </source>
</evidence>
<gene>
    <name evidence="16" type="ORF">KGM_203077</name>
</gene>
<comment type="similarity">
    <text evidence="5 15">Belongs to the glycosyltransferase 31 family.</text>
</comment>
<evidence type="ECO:0000256" key="7">
    <source>
        <dbReference type="ARBA" id="ARBA00022679"/>
    </source>
</evidence>
<reference evidence="16 17" key="1">
    <citation type="journal article" date="2011" name="Cell">
        <title>The monarch butterfly genome yields insights into long-distance migration.</title>
        <authorList>
            <person name="Zhan S."/>
            <person name="Merlin C."/>
            <person name="Boore J.L."/>
            <person name="Reppert S.M."/>
        </authorList>
    </citation>
    <scope>NUCLEOTIDE SEQUENCE [LARGE SCALE GENOMIC DNA]</scope>
    <source>
        <strain evidence="16">F-2</strain>
    </source>
</reference>
<dbReference type="Gene3D" id="3.90.550.50">
    <property type="match status" value="1"/>
</dbReference>
<evidence type="ECO:0000256" key="3">
    <source>
        <dbReference type="ARBA" id="ARBA00004840"/>
    </source>
</evidence>
<dbReference type="STRING" id="278856.A0A212EUF8"/>
<comment type="pathway">
    <text evidence="4">Glycan metabolism; heparan sulfate biosynthesis.</text>
</comment>
<evidence type="ECO:0000256" key="13">
    <source>
        <dbReference type="ARBA" id="ARBA00023180"/>
    </source>
</evidence>
<keyword evidence="9" id="KW-0735">Signal-anchor</keyword>
<evidence type="ECO:0000256" key="15">
    <source>
        <dbReference type="RuleBase" id="RU363063"/>
    </source>
</evidence>
<comment type="pathway">
    <text evidence="3">Glycan metabolism; chondroitin sulfate biosynthesis.</text>
</comment>
<keyword evidence="8" id="KW-0812">Transmembrane</keyword>
<sequence length="296" mass="34712">MKRDAIRATWANFINNIFIENGETLFKWDNSWLRTNTKTDLIKIFFVIGTQNLEKDKLIKINNELSRSNDLLLLNKFEDSYENLTLKLLYSLDFLSNNLKKLKYVIKCDDDSFVRVDLIVKDLEAFGPKMDDPSISSYVTYKETEQNQKGLYWGYFNGRAQVFLNGKWQEKKWFLCDTYLPYALGGGYVISHNIVDYISRNLEYLSVYNSEDVSMGVWTAALNGINRVHDIRFDTQWKSRGCEDNMLIRHKQSPSDMLKMYKNLIESKGLALCKSQSVLRKSYKYNWNVLPSMCCK</sequence>
<dbReference type="GO" id="GO:0047220">
    <property type="term" value="F:galactosylxylosylprotein 3-beta-galactosyltransferase activity"/>
    <property type="evidence" value="ECO:0007669"/>
    <property type="project" value="UniProtKB-ARBA"/>
</dbReference>
<evidence type="ECO:0000313" key="17">
    <source>
        <dbReference type="Proteomes" id="UP000007151"/>
    </source>
</evidence>
<dbReference type="KEGG" id="dpl:KGM_203077"/>
<keyword evidence="14" id="KW-0464">Manganese</keyword>
<keyword evidence="11 15" id="KW-0333">Golgi apparatus</keyword>
<evidence type="ECO:0000256" key="5">
    <source>
        <dbReference type="ARBA" id="ARBA00008661"/>
    </source>
</evidence>
<name>A0A212EUF8_DANPL</name>
<dbReference type="GO" id="GO:0006024">
    <property type="term" value="P:glycosaminoglycan biosynthetic process"/>
    <property type="evidence" value="ECO:0007669"/>
    <property type="project" value="UniProtKB-ARBA"/>
</dbReference>
<keyword evidence="12" id="KW-0472">Membrane</keyword>
<dbReference type="InParanoid" id="A0A212EUF8"/>
<dbReference type="InterPro" id="IPR002659">
    <property type="entry name" value="Glyco_trans_31"/>
</dbReference>
<dbReference type="Pfam" id="PF01762">
    <property type="entry name" value="Galactosyl_T"/>
    <property type="match status" value="1"/>
</dbReference>
<evidence type="ECO:0000256" key="14">
    <source>
        <dbReference type="ARBA" id="ARBA00023211"/>
    </source>
</evidence>
<keyword evidence="13" id="KW-0325">Glycoprotein</keyword>
<keyword evidence="6 15" id="KW-0328">Glycosyltransferase</keyword>
<evidence type="ECO:0000256" key="12">
    <source>
        <dbReference type="ARBA" id="ARBA00023136"/>
    </source>
</evidence>
<evidence type="ECO:0000256" key="2">
    <source>
        <dbReference type="ARBA" id="ARBA00004323"/>
    </source>
</evidence>
<proteinExistence type="inferred from homology"/>